<evidence type="ECO:0000313" key="1">
    <source>
        <dbReference type="EMBL" id="KAH7955933.1"/>
    </source>
</evidence>
<proteinExistence type="predicted"/>
<reference evidence="1" key="2">
    <citation type="submission" date="2021-09" db="EMBL/GenBank/DDBJ databases">
        <authorList>
            <person name="Jia N."/>
            <person name="Wang J."/>
            <person name="Shi W."/>
            <person name="Du L."/>
            <person name="Sun Y."/>
            <person name="Zhan W."/>
            <person name="Jiang J."/>
            <person name="Wang Q."/>
            <person name="Zhang B."/>
            <person name="Ji P."/>
            <person name="Sakyi L.B."/>
            <person name="Cui X."/>
            <person name="Yuan T."/>
            <person name="Jiang B."/>
            <person name="Yang W."/>
            <person name="Lam T.T.-Y."/>
            <person name="Chang Q."/>
            <person name="Ding S."/>
            <person name="Wang X."/>
            <person name="Zhu J."/>
            <person name="Ruan X."/>
            <person name="Zhao L."/>
            <person name="Wei J."/>
            <person name="Que T."/>
            <person name="Du C."/>
            <person name="Cheng J."/>
            <person name="Dai P."/>
            <person name="Han X."/>
            <person name="Huang E."/>
            <person name="Gao Y."/>
            <person name="Liu J."/>
            <person name="Shao H."/>
            <person name="Ye R."/>
            <person name="Li L."/>
            <person name="Wei W."/>
            <person name="Wang X."/>
            <person name="Wang C."/>
            <person name="Huo Q."/>
            <person name="Li W."/>
            <person name="Guo W."/>
            <person name="Chen H."/>
            <person name="Chen S."/>
            <person name="Zhou L."/>
            <person name="Zhou L."/>
            <person name="Ni X."/>
            <person name="Tian J."/>
            <person name="Zhou Y."/>
            <person name="Sheng Y."/>
            <person name="Liu T."/>
            <person name="Pan Y."/>
            <person name="Xia L."/>
            <person name="Li J."/>
            <person name="Zhao F."/>
            <person name="Cao W."/>
        </authorList>
    </citation>
    <scope>NUCLEOTIDE SEQUENCE</scope>
    <source>
        <strain evidence="1">Rsan-2018</strain>
        <tissue evidence="1">Larvae</tissue>
    </source>
</reference>
<keyword evidence="2" id="KW-1185">Reference proteome</keyword>
<dbReference type="Proteomes" id="UP000821837">
    <property type="component" value="Unassembled WGS sequence"/>
</dbReference>
<accession>A0A9D4PUD0</accession>
<name>A0A9D4PUD0_RHISA</name>
<organism evidence="1 2">
    <name type="scientific">Rhipicephalus sanguineus</name>
    <name type="common">Brown dog tick</name>
    <name type="synonym">Ixodes sanguineus</name>
    <dbReference type="NCBI Taxonomy" id="34632"/>
    <lineage>
        <taxon>Eukaryota</taxon>
        <taxon>Metazoa</taxon>
        <taxon>Ecdysozoa</taxon>
        <taxon>Arthropoda</taxon>
        <taxon>Chelicerata</taxon>
        <taxon>Arachnida</taxon>
        <taxon>Acari</taxon>
        <taxon>Parasitiformes</taxon>
        <taxon>Ixodida</taxon>
        <taxon>Ixodoidea</taxon>
        <taxon>Ixodidae</taxon>
        <taxon>Rhipicephalinae</taxon>
        <taxon>Rhipicephalus</taxon>
        <taxon>Rhipicephalus</taxon>
    </lineage>
</organism>
<dbReference type="InterPro" id="IPR036397">
    <property type="entry name" value="RNaseH_sf"/>
</dbReference>
<sequence length="106" mass="11723">MAATCCSMTAVPYTLSHCGRCPREPRRAHSALAPVGADLNPIGNVWGILKSRLSARRISSTTSDALWQSVSEEWERLRHSPEVVVTLYETCRCHDASKPSSQPTER</sequence>
<dbReference type="Gene3D" id="3.30.420.10">
    <property type="entry name" value="Ribonuclease H-like superfamily/Ribonuclease H"/>
    <property type="match status" value="1"/>
</dbReference>
<protein>
    <recommendedName>
        <fullName evidence="3">Tc1-like transposase DDE domain-containing protein</fullName>
    </recommendedName>
</protein>
<dbReference type="GO" id="GO:0003676">
    <property type="term" value="F:nucleic acid binding"/>
    <property type="evidence" value="ECO:0007669"/>
    <property type="project" value="InterPro"/>
</dbReference>
<gene>
    <name evidence="1" type="ORF">HPB52_005158</name>
</gene>
<dbReference type="EMBL" id="JABSTV010001250">
    <property type="protein sequence ID" value="KAH7955933.1"/>
    <property type="molecule type" value="Genomic_DNA"/>
</dbReference>
<evidence type="ECO:0000313" key="2">
    <source>
        <dbReference type="Proteomes" id="UP000821837"/>
    </source>
</evidence>
<reference evidence="1" key="1">
    <citation type="journal article" date="2020" name="Cell">
        <title>Large-Scale Comparative Analyses of Tick Genomes Elucidate Their Genetic Diversity and Vector Capacities.</title>
        <authorList>
            <consortium name="Tick Genome and Microbiome Consortium (TIGMIC)"/>
            <person name="Jia N."/>
            <person name="Wang J."/>
            <person name="Shi W."/>
            <person name="Du L."/>
            <person name="Sun Y."/>
            <person name="Zhan W."/>
            <person name="Jiang J.F."/>
            <person name="Wang Q."/>
            <person name="Zhang B."/>
            <person name="Ji P."/>
            <person name="Bell-Sakyi L."/>
            <person name="Cui X.M."/>
            <person name="Yuan T.T."/>
            <person name="Jiang B.G."/>
            <person name="Yang W.F."/>
            <person name="Lam T.T."/>
            <person name="Chang Q.C."/>
            <person name="Ding S.J."/>
            <person name="Wang X.J."/>
            <person name="Zhu J.G."/>
            <person name="Ruan X.D."/>
            <person name="Zhao L."/>
            <person name="Wei J.T."/>
            <person name="Ye R.Z."/>
            <person name="Que T.C."/>
            <person name="Du C.H."/>
            <person name="Zhou Y.H."/>
            <person name="Cheng J.X."/>
            <person name="Dai P.F."/>
            <person name="Guo W.B."/>
            <person name="Han X.H."/>
            <person name="Huang E.J."/>
            <person name="Li L.F."/>
            <person name="Wei W."/>
            <person name="Gao Y.C."/>
            <person name="Liu J.Z."/>
            <person name="Shao H.Z."/>
            <person name="Wang X."/>
            <person name="Wang C.C."/>
            <person name="Yang T.C."/>
            <person name="Huo Q.B."/>
            <person name="Li W."/>
            <person name="Chen H.Y."/>
            <person name="Chen S.E."/>
            <person name="Zhou L.G."/>
            <person name="Ni X.B."/>
            <person name="Tian J.H."/>
            <person name="Sheng Y."/>
            <person name="Liu T."/>
            <person name="Pan Y.S."/>
            <person name="Xia L.Y."/>
            <person name="Li J."/>
            <person name="Zhao F."/>
            <person name="Cao W.C."/>
        </authorList>
    </citation>
    <scope>NUCLEOTIDE SEQUENCE</scope>
    <source>
        <strain evidence="1">Rsan-2018</strain>
    </source>
</reference>
<comment type="caution">
    <text evidence="1">The sequence shown here is derived from an EMBL/GenBank/DDBJ whole genome shotgun (WGS) entry which is preliminary data.</text>
</comment>
<evidence type="ECO:0008006" key="3">
    <source>
        <dbReference type="Google" id="ProtNLM"/>
    </source>
</evidence>
<dbReference type="AlphaFoldDB" id="A0A9D4PUD0"/>